<gene>
    <name evidence="2" type="ORF">LSCM4_04531</name>
</gene>
<protein>
    <recommendedName>
        <fullName evidence="4">PORR domain-containing protein</fullName>
    </recommendedName>
</protein>
<evidence type="ECO:0008006" key="4">
    <source>
        <dbReference type="Google" id="ProtNLM"/>
    </source>
</evidence>
<reference evidence="2 3" key="1">
    <citation type="submission" date="2021-02" db="EMBL/GenBank/DDBJ databases">
        <title>Leishmania (Mundinia) orientalis Genome sequencing and assembly.</title>
        <authorList>
            <person name="Almutairi H."/>
            <person name="Gatherer D."/>
        </authorList>
    </citation>
    <scope>NUCLEOTIDE SEQUENCE [LARGE SCALE GENOMIC DNA]</scope>
    <source>
        <strain evidence="2">LSCM4</strain>
    </source>
</reference>
<dbReference type="Proteomes" id="UP000674143">
    <property type="component" value="Chromosome 25"/>
</dbReference>
<sequence>MRICRLFRRTLILSAAPTCPRSRGAAATAGSLLLQRRTVGHFSTPPGPLPSLPSNSNIGSNTVSSQSPVAHESSASGRSASCGDPPSLEPVVVELRTLVTRTMPVGELFRALSPASRRILVAHRLPLEELLLNLPNHFLVHRVGGKQHSSNATLQVAPPSCARNSMEIMRLPPGTKPLPALEQWLGPQKAREVATPSQSVMAGSSRIGAGNGFVDGNVTLKERLEEVLTYIPNEWTPFSVLDIPREVKMRCMGYPHVRPSAFLLKYPQFFDVRVQDHCSNTFHVRRTLSLQQQLKSARKP</sequence>
<dbReference type="KEGG" id="loi:92360449"/>
<feature type="region of interest" description="Disordered" evidence="1">
    <location>
        <begin position="43"/>
        <end position="86"/>
    </location>
</feature>
<proteinExistence type="predicted"/>
<dbReference type="EMBL" id="JAFHLR010000025">
    <property type="protein sequence ID" value="KAG5477313.1"/>
    <property type="molecule type" value="Genomic_DNA"/>
</dbReference>
<evidence type="ECO:0000313" key="2">
    <source>
        <dbReference type="EMBL" id="KAG5477313.1"/>
    </source>
</evidence>
<accession>A0A836HIG5</accession>
<keyword evidence="3" id="KW-1185">Reference proteome</keyword>
<evidence type="ECO:0000313" key="3">
    <source>
        <dbReference type="Proteomes" id="UP000674143"/>
    </source>
</evidence>
<comment type="caution">
    <text evidence="2">The sequence shown here is derived from an EMBL/GenBank/DDBJ whole genome shotgun (WGS) entry which is preliminary data.</text>
</comment>
<dbReference type="GeneID" id="92360449"/>
<evidence type="ECO:0000256" key="1">
    <source>
        <dbReference type="SAM" id="MobiDB-lite"/>
    </source>
</evidence>
<feature type="compositionally biased region" description="Polar residues" evidence="1">
    <location>
        <begin position="62"/>
        <end position="79"/>
    </location>
</feature>
<organism evidence="2 3">
    <name type="scientific">Leishmania orientalis</name>
    <dbReference type="NCBI Taxonomy" id="2249476"/>
    <lineage>
        <taxon>Eukaryota</taxon>
        <taxon>Discoba</taxon>
        <taxon>Euglenozoa</taxon>
        <taxon>Kinetoplastea</taxon>
        <taxon>Metakinetoplastina</taxon>
        <taxon>Trypanosomatida</taxon>
        <taxon>Trypanosomatidae</taxon>
        <taxon>Leishmaniinae</taxon>
        <taxon>Leishmania</taxon>
    </lineage>
</organism>
<dbReference type="AlphaFoldDB" id="A0A836HIG5"/>
<name>A0A836HIG5_9TRYP</name>
<dbReference type="RefSeq" id="XP_067062724.1">
    <property type="nucleotide sequence ID" value="XM_067206515.1"/>
</dbReference>
<feature type="compositionally biased region" description="Low complexity" evidence="1">
    <location>
        <begin position="52"/>
        <end position="61"/>
    </location>
</feature>